<comment type="similarity">
    <text evidence="2">Belongs to the APC3/CDC27 family.</text>
</comment>
<dbReference type="AlphaFoldDB" id="D8UBG1"/>
<dbReference type="Gene3D" id="1.25.40.10">
    <property type="entry name" value="Tetratricopeptide repeat domain"/>
    <property type="match status" value="3"/>
</dbReference>
<dbReference type="EMBL" id="GL378377">
    <property type="protein sequence ID" value="EFJ42998.1"/>
    <property type="molecule type" value="Genomic_DNA"/>
</dbReference>
<feature type="repeat" description="TPR" evidence="3">
    <location>
        <begin position="182"/>
        <end position="215"/>
    </location>
</feature>
<keyword evidence="5" id="KW-1185">Reference proteome</keyword>
<dbReference type="GO" id="GO:0031145">
    <property type="term" value="P:anaphase-promoting complex-dependent catabolic process"/>
    <property type="evidence" value="ECO:0007669"/>
    <property type="project" value="TreeGrafter"/>
</dbReference>
<evidence type="ECO:0000256" key="1">
    <source>
        <dbReference type="ARBA" id="ARBA00022803"/>
    </source>
</evidence>
<dbReference type="GO" id="GO:0005737">
    <property type="term" value="C:cytoplasm"/>
    <property type="evidence" value="ECO:0007669"/>
    <property type="project" value="TreeGrafter"/>
</dbReference>
<evidence type="ECO:0000256" key="3">
    <source>
        <dbReference type="PROSITE-ProRule" id="PRU00339"/>
    </source>
</evidence>
<feature type="repeat" description="TPR" evidence="3">
    <location>
        <begin position="216"/>
        <end position="249"/>
    </location>
</feature>
<dbReference type="eggNOG" id="KOG1126">
    <property type="taxonomic scope" value="Eukaryota"/>
</dbReference>
<dbReference type="InterPro" id="IPR019734">
    <property type="entry name" value="TPR_rpt"/>
</dbReference>
<dbReference type="GO" id="GO:0016567">
    <property type="term" value="P:protein ubiquitination"/>
    <property type="evidence" value="ECO:0007669"/>
    <property type="project" value="TreeGrafter"/>
</dbReference>
<dbReference type="KEGG" id="vcn:VOLCADRAFT_66436"/>
<gene>
    <name evidence="4" type="ORF">VOLCADRAFT_66436</name>
</gene>
<evidence type="ECO:0000313" key="5">
    <source>
        <dbReference type="Proteomes" id="UP000001058"/>
    </source>
</evidence>
<dbReference type="SUPFAM" id="SSF48452">
    <property type="entry name" value="TPR-like"/>
    <property type="match status" value="1"/>
</dbReference>
<dbReference type="Pfam" id="PF00515">
    <property type="entry name" value="TPR_1"/>
    <property type="match status" value="1"/>
</dbReference>
<name>D8UBG1_VOLCA</name>
<keyword evidence="1 3" id="KW-0802">TPR repeat</keyword>
<proteinExistence type="inferred from homology"/>
<organism evidence="5">
    <name type="scientific">Volvox carteri f. nagariensis</name>
    <dbReference type="NCBI Taxonomy" id="3068"/>
    <lineage>
        <taxon>Eukaryota</taxon>
        <taxon>Viridiplantae</taxon>
        <taxon>Chlorophyta</taxon>
        <taxon>core chlorophytes</taxon>
        <taxon>Chlorophyceae</taxon>
        <taxon>CS clade</taxon>
        <taxon>Chlamydomonadales</taxon>
        <taxon>Volvocaceae</taxon>
        <taxon>Volvox</taxon>
    </lineage>
</organism>
<dbReference type="GeneID" id="9615193"/>
<evidence type="ECO:0000313" key="4">
    <source>
        <dbReference type="EMBL" id="EFJ42998.1"/>
    </source>
</evidence>
<dbReference type="GO" id="GO:0005680">
    <property type="term" value="C:anaphase-promoting complex"/>
    <property type="evidence" value="ECO:0007669"/>
    <property type="project" value="TreeGrafter"/>
</dbReference>
<dbReference type="Proteomes" id="UP000001058">
    <property type="component" value="Unassembled WGS sequence"/>
</dbReference>
<dbReference type="Pfam" id="PF13432">
    <property type="entry name" value="TPR_16"/>
    <property type="match status" value="2"/>
</dbReference>
<evidence type="ECO:0000256" key="2">
    <source>
        <dbReference type="ARBA" id="ARBA00038210"/>
    </source>
</evidence>
<sequence>MAESRTALLQLLAPLMEGVRHLAAYRCSEALAALSRLPMSQARTAWVMGAMGRAHFESMNYAKAAQVRFESARQLDRTRVEGMEIYSTVLWHTKREYELSHLAQECVATDRLAPQTWCVLGNLFSSQKEHEAAIEFFLRAAQVDPTFTYAYTLAGHEYFANEDYDKAAACYRSALKLDPRHYKAMYGLGQIAYRQEKYAEALQNFRLAAGINPRSSVLRCYVGMSAAKLGQTPLALEKLQEAIDLDPANPLARFERASVLASLERIGEALAELEALQRMAPGEASVAFQMGKLFKRLNNRTVSKSTYVHVCFGGRTSKSVKVLLSTLSTLLGVEQFPNCL</sequence>
<feature type="repeat" description="TPR" evidence="3">
    <location>
        <begin position="114"/>
        <end position="147"/>
    </location>
</feature>
<dbReference type="RefSeq" id="XP_002956038.1">
    <property type="nucleotide sequence ID" value="XM_002955992.1"/>
</dbReference>
<dbReference type="OrthoDB" id="329563at2759"/>
<dbReference type="PANTHER" id="PTHR12558:SF13">
    <property type="entry name" value="CELL DIVISION CYCLE PROTEIN 27 HOMOLOG"/>
    <property type="match status" value="1"/>
</dbReference>
<dbReference type="GO" id="GO:0007091">
    <property type="term" value="P:metaphase/anaphase transition of mitotic cell cycle"/>
    <property type="evidence" value="ECO:0007669"/>
    <property type="project" value="TreeGrafter"/>
</dbReference>
<dbReference type="PROSITE" id="PS50005">
    <property type="entry name" value="TPR"/>
    <property type="match status" value="4"/>
</dbReference>
<feature type="repeat" description="TPR" evidence="3">
    <location>
        <begin position="148"/>
        <end position="181"/>
    </location>
</feature>
<protein>
    <submittedName>
        <fullName evidence="4">Uncharacterized protein</fullName>
    </submittedName>
</protein>
<dbReference type="GO" id="GO:0051301">
    <property type="term" value="P:cell division"/>
    <property type="evidence" value="ECO:0007669"/>
    <property type="project" value="TreeGrafter"/>
</dbReference>
<accession>D8UBG1</accession>
<reference evidence="4 5" key="1">
    <citation type="journal article" date="2010" name="Science">
        <title>Genomic analysis of organismal complexity in the multicellular green alga Volvox carteri.</title>
        <authorList>
            <person name="Prochnik S.E."/>
            <person name="Umen J."/>
            <person name="Nedelcu A.M."/>
            <person name="Hallmann A."/>
            <person name="Miller S.M."/>
            <person name="Nishii I."/>
            <person name="Ferris P."/>
            <person name="Kuo A."/>
            <person name="Mitros T."/>
            <person name="Fritz-Laylin L.K."/>
            <person name="Hellsten U."/>
            <person name="Chapman J."/>
            <person name="Simakov O."/>
            <person name="Rensing S.A."/>
            <person name="Terry A."/>
            <person name="Pangilinan J."/>
            <person name="Kapitonov V."/>
            <person name="Jurka J."/>
            <person name="Salamov A."/>
            <person name="Shapiro H."/>
            <person name="Schmutz J."/>
            <person name="Grimwood J."/>
            <person name="Lindquist E."/>
            <person name="Lucas S."/>
            <person name="Grigoriev I.V."/>
            <person name="Schmitt R."/>
            <person name="Kirk D."/>
            <person name="Rokhsar D.S."/>
        </authorList>
    </citation>
    <scope>NUCLEOTIDE SEQUENCE [LARGE SCALE GENOMIC DNA]</scope>
    <source>
        <strain evidence="5">f. Nagariensis / Eve</strain>
    </source>
</reference>
<dbReference type="PANTHER" id="PTHR12558">
    <property type="entry name" value="CELL DIVISION CYCLE 16,23,27"/>
    <property type="match status" value="1"/>
</dbReference>
<dbReference type="InterPro" id="IPR011990">
    <property type="entry name" value="TPR-like_helical_dom_sf"/>
</dbReference>
<dbReference type="InParanoid" id="D8UBG1"/>
<dbReference type="STRING" id="3068.D8UBG1"/>
<dbReference type="SMART" id="SM00028">
    <property type="entry name" value="TPR"/>
    <property type="match status" value="5"/>
</dbReference>